<feature type="domain" description="Tyr recombinase" evidence="3">
    <location>
        <begin position="1"/>
        <end position="107"/>
    </location>
</feature>
<dbReference type="GO" id="GO:0015074">
    <property type="term" value="P:DNA integration"/>
    <property type="evidence" value="ECO:0007669"/>
    <property type="project" value="InterPro"/>
</dbReference>
<dbReference type="InterPro" id="IPR013762">
    <property type="entry name" value="Integrase-like_cat_sf"/>
</dbReference>
<dbReference type="Gene3D" id="1.10.443.10">
    <property type="entry name" value="Intergrase catalytic core"/>
    <property type="match status" value="1"/>
</dbReference>
<dbReference type="Proteomes" id="UP000235464">
    <property type="component" value="Chromosome I"/>
</dbReference>
<dbReference type="PANTHER" id="PTHR30349:SF91">
    <property type="entry name" value="INTA PROTEIN"/>
    <property type="match status" value="1"/>
</dbReference>
<dbReference type="AlphaFoldDB" id="A0A2N9BCU9"/>
<dbReference type="GO" id="GO:0006310">
    <property type="term" value="P:DNA recombination"/>
    <property type="evidence" value="ECO:0007669"/>
    <property type="project" value="UniProtKB-KW"/>
</dbReference>
<feature type="compositionally biased region" description="Polar residues" evidence="2">
    <location>
        <begin position="156"/>
        <end position="168"/>
    </location>
</feature>
<dbReference type="InterPro" id="IPR050090">
    <property type="entry name" value="Tyrosine_recombinase_XerCD"/>
</dbReference>
<proteinExistence type="predicted"/>
<reference evidence="5" key="1">
    <citation type="submission" date="2017-11" db="EMBL/GenBank/DDBJ databases">
        <authorList>
            <person name="Wibberg D."/>
        </authorList>
    </citation>
    <scope>NUCLEOTIDE SEQUENCE [LARGE SCALE GENOMIC DNA]</scope>
</reference>
<dbReference type="Pfam" id="PF00589">
    <property type="entry name" value="Phage_integrase"/>
    <property type="match status" value="1"/>
</dbReference>
<evidence type="ECO:0000259" key="3">
    <source>
        <dbReference type="PROSITE" id="PS51898"/>
    </source>
</evidence>
<gene>
    <name evidence="4" type="ORF">SCNRRL3882_4648</name>
</gene>
<dbReference type="GO" id="GO:0003677">
    <property type="term" value="F:DNA binding"/>
    <property type="evidence" value="ECO:0007669"/>
    <property type="project" value="InterPro"/>
</dbReference>
<feature type="region of interest" description="Disordered" evidence="2">
    <location>
        <begin position="116"/>
        <end position="176"/>
    </location>
</feature>
<organism evidence="4 5">
    <name type="scientific">Streptomyces chartreusis NRRL 3882</name>
    <dbReference type="NCBI Taxonomy" id="1079985"/>
    <lineage>
        <taxon>Bacteria</taxon>
        <taxon>Bacillati</taxon>
        <taxon>Actinomycetota</taxon>
        <taxon>Actinomycetes</taxon>
        <taxon>Kitasatosporales</taxon>
        <taxon>Streptomycetaceae</taxon>
        <taxon>Streptomyces</taxon>
    </lineage>
</organism>
<sequence>MLVLPVPLTPDRKEWGSAWVETGRVFTKENGEMLHSANVTRRFIELYEEIGLPPVRLHDLRHGAATLDHAAGADLKDIQEMLGHSSITITADTYTSLLPEADLAIAEAAARLVPRARATSENTAPEAEPEPDDTEHPGPESVPDDADPLGGIPEINSPSAHAPLTQTAPDEESEAE</sequence>
<keyword evidence="5" id="KW-1185">Reference proteome</keyword>
<feature type="compositionally biased region" description="Low complexity" evidence="2">
    <location>
        <begin position="116"/>
        <end position="126"/>
    </location>
</feature>
<dbReference type="PANTHER" id="PTHR30349">
    <property type="entry name" value="PHAGE INTEGRASE-RELATED"/>
    <property type="match status" value="1"/>
</dbReference>
<dbReference type="InterPro" id="IPR002104">
    <property type="entry name" value="Integrase_catalytic"/>
</dbReference>
<dbReference type="EMBL" id="LT963352">
    <property type="protein sequence ID" value="SOR81196.1"/>
    <property type="molecule type" value="Genomic_DNA"/>
</dbReference>
<protein>
    <submittedName>
        <fullName evidence="4">Site-specific tyrosine recombinase XerC</fullName>
    </submittedName>
</protein>
<evidence type="ECO:0000313" key="5">
    <source>
        <dbReference type="Proteomes" id="UP000235464"/>
    </source>
</evidence>
<name>A0A2N9BCU9_STRCX</name>
<dbReference type="SUPFAM" id="SSF56349">
    <property type="entry name" value="DNA breaking-rejoining enzymes"/>
    <property type="match status" value="1"/>
</dbReference>
<dbReference type="PROSITE" id="PS51898">
    <property type="entry name" value="TYR_RECOMBINASE"/>
    <property type="match status" value="1"/>
</dbReference>
<evidence type="ECO:0000313" key="4">
    <source>
        <dbReference type="EMBL" id="SOR81196.1"/>
    </source>
</evidence>
<dbReference type="RefSeq" id="WP_231911165.1">
    <property type="nucleotide sequence ID" value="NZ_LT962942.1"/>
</dbReference>
<evidence type="ECO:0000256" key="1">
    <source>
        <dbReference type="ARBA" id="ARBA00023172"/>
    </source>
</evidence>
<dbReference type="InterPro" id="IPR011010">
    <property type="entry name" value="DNA_brk_join_enz"/>
</dbReference>
<accession>A0A2N9BCU9</accession>
<keyword evidence="1" id="KW-0233">DNA recombination</keyword>
<evidence type="ECO:0000256" key="2">
    <source>
        <dbReference type="SAM" id="MobiDB-lite"/>
    </source>
</evidence>